<comment type="similarity">
    <text evidence="2">Belongs to the OmpP1/FadL family.</text>
</comment>
<evidence type="ECO:0000256" key="2">
    <source>
        <dbReference type="ARBA" id="ARBA00008163"/>
    </source>
</evidence>
<keyword evidence="4" id="KW-0812">Transmembrane</keyword>
<keyword evidence="7" id="KW-0998">Cell outer membrane</keyword>
<dbReference type="PANTHER" id="PTHR35093">
    <property type="entry name" value="OUTER MEMBRANE PROTEIN NMB0088-RELATED"/>
    <property type="match status" value="1"/>
</dbReference>
<evidence type="ECO:0000256" key="3">
    <source>
        <dbReference type="ARBA" id="ARBA00022452"/>
    </source>
</evidence>
<keyword evidence="3" id="KW-1134">Transmembrane beta strand</keyword>
<feature type="signal peptide" evidence="8">
    <location>
        <begin position="1"/>
        <end position="22"/>
    </location>
</feature>
<name>A0ABY6A576_9GAMM</name>
<evidence type="ECO:0000256" key="8">
    <source>
        <dbReference type="SAM" id="SignalP"/>
    </source>
</evidence>
<dbReference type="PANTHER" id="PTHR35093:SF8">
    <property type="entry name" value="OUTER MEMBRANE PROTEIN NMB0088-RELATED"/>
    <property type="match status" value="1"/>
</dbReference>
<evidence type="ECO:0000256" key="4">
    <source>
        <dbReference type="ARBA" id="ARBA00022692"/>
    </source>
</evidence>
<feature type="chain" id="PRO_5045228916" evidence="8">
    <location>
        <begin position="23"/>
        <end position="507"/>
    </location>
</feature>
<gene>
    <name evidence="9" type="ORF">HUF19_00850</name>
</gene>
<evidence type="ECO:0000256" key="1">
    <source>
        <dbReference type="ARBA" id="ARBA00004571"/>
    </source>
</evidence>
<evidence type="ECO:0000256" key="5">
    <source>
        <dbReference type="ARBA" id="ARBA00022729"/>
    </source>
</evidence>
<dbReference type="Proteomes" id="UP001065322">
    <property type="component" value="Chromosome"/>
</dbReference>
<dbReference type="SUPFAM" id="SSF56935">
    <property type="entry name" value="Porins"/>
    <property type="match status" value="1"/>
</dbReference>
<accession>A0ABY6A576</accession>
<keyword evidence="6" id="KW-0472">Membrane</keyword>
<dbReference type="RefSeq" id="WP_260998076.1">
    <property type="nucleotide sequence ID" value="NZ_CP054475.1"/>
</dbReference>
<protein>
    <submittedName>
        <fullName evidence="9">Outer membrane protein transport protein</fullName>
    </submittedName>
</protein>
<comment type="subcellular location">
    <subcellularLocation>
        <location evidence="1">Cell outer membrane</location>
        <topology evidence="1">Multi-pass membrane protein</topology>
    </subcellularLocation>
</comment>
<evidence type="ECO:0000313" key="10">
    <source>
        <dbReference type="Proteomes" id="UP001065322"/>
    </source>
</evidence>
<evidence type="ECO:0000256" key="6">
    <source>
        <dbReference type="ARBA" id="ARBA00023136"/>
    </source>
</evidence>
<organism evidence="9 10">
    <name type="scientific">Thalassolituus hydrocarboniclasticus</name>
    <dbReference type="NCBI Taxonomy" id="2742796"/>
    <lineage>
        <taxon>Bacteria</taxon>
        <taxon>Pseudomonadati</taxon>
        <taxon>Pseudomonadota</taxon>
        <taxon>Gammaproteobacteria</taxon>
        <taxon>Oceanospirillales</taxon>
        <taxon>Oceanospirillaceae</taxon>
        <taxon>Thalassolituus</taxon>
    </lineage>
</organism>
<evidence type="ECO:0000256" key="7">
    <source>
        <dbReference type="ARBA" id="ARBA00023237"/>
    </source>
</evidence>
<dbReference type="InterPro" id="IPR005017">
    <property type="entry name" value="OMPP1/FadL/TodX"/>
</dbReference>
<sequence>MLLHSRWLPLALAITTINTVQAAGLELTQHGAKEMAHGYAGTATLLEDASVIAHNPAGLMRLQGRQFSGGLSFVHAEIDYEARFISERVESLYGLPAREVNGPGAGNSKQLTVVPHIYYSQRLNEDAAIGIGLYAPFGSGTEFPTGWAGRYHSEETQQTAVNINPTFAFRASDTLSLGLGVVIQSYSARLTNQIDLGYLVAEAVLERVEEQSGASAAQAVAPTLLNNYGSKPEYQVLNEIEIASVAYGFSAGMLWQPLDALRLGLNYRSQISHIAEGEAKRTTLEQAGFKDNFITQISADSGLTQQEAAETLEKAFDERGSLGGDIVSRIHLPQLLTLSAHYDLSDRIALMGSVTYTNWSVFKEIRLEYEDTSSRGGSDITGSGDDVRRRDLVQPLNFSDTWRAGIALRYQATPELVLRTGYSQDESPVKDADYRTPRGPDADRHIFGFGLSYKPAAEWDVDLAYSLITIARADINARENPAGTQHRAEGHSEGILNNLGVQVNYRF</sequence>
<dbReference type="Pfam" id="PF03349">
    <property type="entry name" value="Toluene_X"/>
    <property type="match status" value="1"/>
</dbReference>
<dbReference type="Gene3D" id="2.40.160.60">
    <property type="entry name" value="Outer membrane protein transport protein (OMPP1/FadL/TodX)"/>
    <property type="match status" value="1"/>
</dbReference>
<reference evidence="10" key="1">
    <citation type="submission" date="2020-06" db="EMBL/GenBank/DDBJ databases">
        <title>Thalassolituus marinus alknpb1M-1, a hydrocarbon-degrading bacterium isolated from the deep-sea overlying water using an in-situ strategy from the South China Sea basin.</title>
        <authorList>
            <person name="Dong C."/>
            <person name="Chen Y."/>
            <person name="Shao Z."/>
        </authorList>
    </citation>
    <scope>NUCLEOTIDE SEQUENCE [LARGE SCALE GENOMIC DNA]</scope>
    <source>
        <strain evidence="10">alknpb1M-1</strain>
    </source>
</reference>
<evidence type="ECO:0000313" key="9">
    <source>
        <dbReference type="EMBL" id="UXD86083.1"/>
    </source>
</evidence>
<keyword evidence="5 8" id="KW-0732">Signal</keyword>
<keyword evidence="10" id="KW-1185">Reference proteome</keyword>
<proteinExistence type="inferred from homology"/>
<dbReference type="EMBL" id="CP054475">
    <property type="protein sequence ID" value="UXD86083.1"/>
    <property type="molecule type" value="Genomic_DNA"/>
</dbReference>